<evidence type="ECO:0000313" key="1">
    <source>
        <dbReference type="EMBL" id="RNI32570.1"/>
    </source>
</evidence>
<reference evidence="1 2" key="1">
    <citation type="submission" date="2018-11" db="EMBL/GenBank/DDBJ databases">
        <title>Rufibacter latericius sp. nov., isolated from water in Baiyang Lake.</title>
        <authorList>
            <person name="Yang Y."/>
        </authorList>
    </citation>
    <scope>NUCLEOTIDE SEQUENCE [LARGE SCALE GENOMIC DNA]</scope>
    <source>
        <strain evidence="1 2">MCC P1</strain>
    </source>
</reference>
<dbReference type="AlphaFoldDB" id="A0A3M9N436"/>
<dbReference type="EMBL" id="RJJE01000002">
    <property type="protein sequence ID" value="RNI32570.1"/>
    <property type="molecule type" value="Genomic_DNA"/>
</dbReference>
<keyword evidence="2" id="KW-1185">Reference proteome</keyword>
<proteinExistence type="predicted"/>
<evidence type="ECO:0000313" key="2">
    <source>
        <dbReference type="Proteomes" id="UP000271010"/>
    </source>
</evidence>
<sequence length="336" mass="38835">MQQHLTIFDPFDEMRFGHHICFSCGTTITQDQQTPVFPAWLMEKYGFGQELLRMLDQSIIAYQDLKIPCCHQCQTQVLDPLEEKVRQALSQGVTGLRGLEEKVLFQWLGKMFYGTLVTELIKEQNPLVRPEYAVSEQPKMLLKFQSFFRVLQSIRVPIEFSDFLPCSLFIIDVDASAEPLRFEFRDELSTMMFSVRIDNALVVCCLLDNGMIKQSLRRVWDIIEPRQLQPIQAAEFSARVFYAAYLLNVVPDYLLRPVKPQDDHLVMDTLIDDVTNVIFNPWQHTSYAKLLATVWAKWGITQEDILRDPAEPLSMLFSPEGEFIEFPKIPGEQAGN</sequence>
<comment type="caution">
    <text evidence="1">The sequence shown here is derived from an EMBL/GenBank/DDBJ whole genome shotgun (WGS) entry which is preliminary data.</text>
</comment>
<gene>
    <name evidence="1" type="ORF">EFA69_04425</name>
</gene>
<dbReference type="OrthoDB" id="978976at2"/>
<accession>A0A3M9N436</accession>
<protein>
    <submittedName>
        <fullName evidence="1">Uncharacterized protein</fullName>
    </submittedName>
</protein>
<dbReference type="Proteomes" id="UP000271010">
    <property type="component" value="Unassembled WGS sequence"/>
</dbReference>
<dbReference type="RefSeq" id="WP_123131870.1">
    <property type="nucleotide sequence ID" value="NZ_RJJE01000002.1"/>
</dbReference>
<name>A0A3M9N436_9BACT</name>
<organism evidence="1 2">
    <name type="scientific">Rufibacter immobilis</name>
    <dbReference type="NCBI Taxonomy" id="1348778"/>
    <lineage>
        <taxon>Bacteria</taxon>
        <taxon>Pseudomonadati</taxon>
        <taxon>Bacteroidota</taxon>
        <taxon>Cytophagia</taxon>
        <taxon>Cytophagales</taxon>
        <taxon>Hymenobacteraceae</taxon>
        <taxon>Rufibacter</taxon>
    </lineage>
</organism>